<dbReference type="NCBIfam" id="TIGR03176">
    <property type="entry name" value="AllC"/>
    <property type="match status" value="1"/>
</dbReference>
<dbReference type="InterPro" id="IPR017591">
    <property type="entry name" value="Allantoate_amidohydrolase"/>
</dbReference>
<dbReference type="NCBIfam" id="NF006771">
    <property type="entry name" value="PRK09290.1-5"/>
    <property type="match status" value="1"/>
</dbReference>
<evidence type="ECO:0000313" key="6">
    <source>
        <dbReference type="EMBL" id="RRJ64837.1"/>
    </source>
</evidence>
<protein>
    <submittedName>
        <fullName evidence="6">Allantoate amidohydrolase</fullName>
    </submittedName>
</protein>
<feature type="binding site" evidence="3">
    <location>
        <position position="129"/>
    </location>
    <ligand>
        <name>Zn(2+)</name>
        <dbReference type="ChEBI" id="CHEBI:29105"/>
        <label>2</label>
    </ligand>
</feature>
<feature type="binding site" evidence="4">
    <location>
        <position position="216"/>
    </location>
    <ligand>
        <name>allantoate</name>
        <dbReference type="ChEBI" id="CHEBI:17536"/>
    </ligand>
</feature>
<dbReference type="Gene3D" id="3.40.630.10">
    <property type="entry name" value="Zn peptidases"/>
    <property type="match status" value="1"/>
</dbReference>
<dbReference type="Pfam" id="PF01546">
    <property type="entry name" value="Peptidase_M20"/>
    <property type="match status" value="1"/>
</dbReference>
<dbReference type="PANTHER" id="PTHR32494">
    <property type="entry name" value="ALLANTOATE DEIMINASE-RELATED"/>
    <property type="match status" value="1"/>
</dbReference>
<evidence type="ECO:0000259" key="5">
    <source>
        <dbReference type="Pfam" id="PF07687"/>
    </source>
</evidence>
<organism evidence="6 7">
    <name type="scientific">Paenibacillus oralis</name>
    <dbReference type="NCBI Taxonomy" id="2490856"/>
    <lineage>
        <taxon>Bacteria</taxon>
        <taxon>Bacillati</taxon>
        <taxon>Bacillota</taxon>
        <taxon>Bacilli</taxon>
        <taxon>Bacillales</taxon>
        <taxon>Paenibacillaceae</taxon>
        <taxon>Paenibacillus</taxon>
    </lineage>
</organism>
<comment type="cofactor">
    <cofactor evidence="3">
        <name>Zn(2+)</name>
        <dbReference type="ChEBI" id="CHEBI:29105"/>
    </cofactor>
    <text evidence="3">Binds 2 Zn(2+) ions per subunit.</text>
</comment>
<evidence type="ECO:0000313" key="7">
    <source>
        <dbReference type="Proteomes" id="UP000267017"/>
    </source>
</evidence>
<dbReference type="SUPFAM" id="SSF55031">
    <property type="entry name" value="Bacterial exopeptidase dimerisation domain"/>
    <property type="match status" value="1"/>
</dbReference>
<dbReference type="GO" id="GO:0042803">
    <property type="term" value="F:protein homodimerization activity"/>
    <property type="evidence" value="ECO:0007669"/>
    <property type="project" value="InterPro"/>
</dbReference>
<comment type="similarity">
    <text evidence="1">Belongs to the peptidase M20 family.</text>
</comment>
<feature type="binding site" evidence="4">
    <location>
        <position position="276"/>
    </location>
    <ligand>
        <name>allantoate</name>
        <dbReference type="ChEBI" id="CHEBI:17536"/>
    </ligand>
</feature>
<keyword evidence="2 6" id="KW-0378">Hydrolase</keyword>
<reference evidence="6 7" key="1">
    <citation type="submission" date="2018-11" db="EMBL/GenBank/DDBJ databases">
        <title>Genome sequencing of Paenibacillus sp. KCOM 3021 (= ChDC PVNT-B20).</title>
        <authorList>
            <person name="Kook J.-K."/>
            <person name="Park S.-N."/>
            <person name="Lim Y.K."/>
        </authorList>
    </citation>
    <scope>NUCLEOTIDE SEQUENCE [LARGE SCALE GENOMIC DNA]</scope>
    <source>
        <strain evidence="6 7">KCOM 3021</strain>
    </source>
</reference>
<dbReference type="AlphaFoldDB" id="A0A3P3U3A6"/>
<dbReference type="InterPro" id="IPR010158">
    <property type="entry name" value="Amidase_Cbmase"/>
</dbReference>
<evidence type="ECO:0000256" key="2">
    <source>
        <dbReference type="ARBA" id="ARBA00022801"/>
    </source>
</evidence>
<feature type="binding site" evidence="3">
    <location>
        <position position="94"/>
    </location>
    <ligand>
        <name>Zn(2+)</name>
        <dbReference type="ChEBI" id="CHEBI:29105"/>
        <label>2</label>
    </ligand>
</feature>
<keyword evidence="7" id="KW-1185">Reference proteome</keyword>
<feature type="domain" description="Peptidase M20 dimerisation" evidence="5">
    <location>
        <begin position="212"/>
        <end position="311"/>
    </location>
</feature>
<evidence type="ECO:0000256" key="1">
    <source>
        <dbReference type="ARBA" id="ARBA00006153"/>
    </source>
</evidence>
<dbReference type="OrthoDB" id="9808195at2"/>
<proteinExistence type="inferred from homology"/>
<dbReference type="SUPFAM" id="SSF53187">
    <property type="entry name" value="Zn-dependent exopeptidases"/>
    <property type="match status" value="1"/>
</dbReference>
<dbReference type="EMBL" id="RRCN01000001">
    <property type="protein sequence ID" value="RRJ64837.1"/>
    <property type="molecule type" value="Genomic_DNA"/>
</dbReference>
<dbReference type="PIRSF" id="PIRSF001235">
    <property type="entry name" value="Amidase_carbamoylase"/>
    <property type="match status" value="1"/>
</dbReference>
<feature type="binding site" evidence="4">
    <location>
        <position position="289"/>
    </location>
    <ligand>
        <name>allantoate</name>
        <dbReference type="ChEBI" id="CHEBI:17536"/>
    </ligand>
</feature>
<sequence length="410" mass="45562">MLVIKLEPQTVDDLMDWISGISDKTGPGTTRLLYSKSWLEAQNALKEKFEELGMTVEFDEVGNLFATLKGTDSPEEIIATGSHIDTVDKGGRLDGQLGIIAGYIAIKELLEKKGKPKKTLQIISMAEEEGSRFPYAFWGSKNIFGIADRNDVEHIKDAQGVSFVDAMHEAGFGFLEGKPRFNKISAFIELHIEQGNFLENTHNQVGVVNAIVGQKRYDITLKGQANHAGTTLMEYRKDTVECMARIITQSIDKAKKEGNPLVLTFGKVEPKPNTVNVVPGETLFSMDCRHTEEAVLDRFTQEIESDMKDIAQQMGIDIHIDNWMNEQPVPMDPEIIRIIESVCKENKLNYKVMHSGAGHDSQIFAAYVPTAMIFVPSIDGISHNPREHTEAVDIVPGIQVLASAIEQLAY</sequence>
<dbReference type="PANTHER" id="PTHR32494:SF5">
    <property type="entry name" value="ALLANTOATE AMIDOHYDROLASE"/>
    <property type="match status" value="1"/>
</dbReference>
<feature type="binding site" evidence="3">
    <location>
        <position position="191"/>
    </location>
    <ligand>
        <name>Zn(2+)</name>
        <dbReference type="ChEBI" id="CHEBI:29105"/>
        <label>1</label>
    </ligand>
</feature>
<keyword evidence="3" id="KW-0862">Zinc</keyword>
<evidence type="ECO:0000256" key="3">
    <source>
        <dbReference type="PIRSR" id="PIRSR001235-1"/>
    </source>
</evidence>
<name>A0A3P3U3A6_9BACL</name>
<dbReference type="Gene3D" id="3.30.70.360">
    <property type="match status" value="1"/>
</dbReference>
<keyword evidence="3" id="KW-0479">Metal-binding</keyword>
<dbReference type="InterPro" id="IPR036264">
    <property type="entry name" value="Bact_exopeptidase_dim_dom"/>
</dbReference>
<dbReference type="NCBIfam" id="TIGR01879">
    <property type="entry name" value="hydantase"/>
    <property type="match status" value="1"/>
</dbReference>
<dbReference type="NCBIfam" id="NF006768">
    <property type="entry name" value="PRK09290.1-1"/>
    <property type="match status" value="1"/>
</dbReference>
<dbReference type="InterPro" id="IPR002933">
    <property type="entry name" value="Peptidase_M20"/>
</dbReference>
<comment type="caution">
    <text evidence="6">The sequence shown here is derived from an EMBL/GenBank/DDBJ whole genome shotgun (WGS) entry which is preliminary data.</text>
</comment>
<dbReference type="Pfam" id="PF07687">
    <property type="entry name" value="M20_dimer"/>
    <property type="match status" value="1"/>
</dbReference>
<dbReference type="Proteomes" id="UP000267017">
    <property type="component" value="Unassembled WGS sequence"/>
</dbReference>
<feature type="binding site" evidence="3">
    <location>
        <position position="383"/>
    </location>
    <ligand>
        <name>Zn(2+)</name>
        <dbReference type="ChEBI" id="CHEBI:29105"/>
        <label>2</label>
    </ligand>
</feature>
<gene>
    <name evidence="6" type="ORF">EHV15_19330</name>
</gene>
<accession>A0A3P3U3A6</accession>
<dbReference type="GO" id="GO:0047652">
    <property type="term" value="F:allantoate deiminase activity"/>
    <property type="evidence" value="ECO:0007669"/>
    <property type="project" value="InterPro"/>
</dbReference>
<feature type="binding site" evidence="3">
    <location>
        <position position="94"/>
    </location>
    <ligand>
        <name>Zn(2+)</name>
        <dbReference type="ChEBI" id="CHEBI:29105"/>
        <label>1</label>
    </ligand>
</feature>
<dbReference type="GO" id="GO:0009442">
    <property type="term" value="P:allantoin assimilation pathway"/>
    <property type="evidence" value="ECO:0007669"/>
    <property type="project" value="InterPro"/>
</dbReference>
<evidence type="ECO:0000256" key="4">
    <source>
        <dbReference type="PIRSR" id="PIRSR001235-2"/>
    </source>
</evidence>
<dbReference type="InterPro" id="IPR011650">
    <property type="entry name" value="Peptidase_M20_dimer"/>
</dbReference>
<feature type="binding site" evidence="3">
    <location>
        <position position="83"/>
    </location>
    <ligand>
        <name>Zn(2+)</name>
        <dbReference type="ChEBI" id="CHEBI:29105"/>
        <label>1</label>
    </ligand>
</feature>
<dbReference type="GO" id="GO:0030145">
    <property type="term" value="F:manganese ion binding"/>
    <property type="evidence" value="ECO:0007669"/>
    <property type="project" value="InterPro"/>
</dbReference>
<dbReference type="CDD" id="cd03884">
    <property type="entry name" value="M20_bAS"/>
    <property type="match status" value="1"/>
</dbReference>